<dbReference type="InterPro" id="IPR019276">
    <property type="entry name" value="DUF2303"/>
</dbReference>
<dbReference type="STRING" id="356660.SAMN05444336_112100"/>
<organism evidence="1 2">
    <name type="scientific">Albimonas donghaensis</name>
    <dbReference type="NCBI Taxonomy" id="356660"/>
    <lineage>
        <taxon>Bacteria</taxon>
        <taxon>Pseudomonadati</taxon>
        <taxon>Pseudomonadota</taxon>
        <taxon>Alphaproteobacteria</taxon>
        <taxon>Rhodobacterales</taxon>
        <taxon>Paracoccaceae</taxon>
        <taxon>Albimonas</taxon>
    </lineage>
</organism>
<dbReference type="AlphaFoldDB" id="A0A1H3FG27"/>
<proteinExistence type="predicted"/>
<gene>
    <name evidence="1" type="ORF">SAMN05444336_112100</name>
</gene>
<dbReference type="Pfam" id="PF10065">
    <property type="entry name" value="DUF2303"/>
    <property type="match status" value="1"/>
</dbReference>
<name>A0A1H3FG27_9RHOB</name>
<dbReference type="RefSeq" id="WP_092685269.1">
    <property type="nucleotide sequence ID" value="NZ_FNMZ01000012.1"/>
</dbReference>
<evidence type="ECO:0000313" key="2">
    <source>
        <dbReference type="Proteomes" id="UP000199118"/>
    </source>
</evidence>
<keyword evidence="2" id="KW-1185">Reference proteome</keyword>
<reference evidence="1 2" key="1">
    <citation type="submission" date="2016-10" db="EMBL/GenBank/DDBJ databases">
        <authorList>
            <person name="de Groot N.N."/>
        </authorList>
    </citation>
    <scope>NUCLEOTIDE SEQUENCE [LARGE SCALE GENOMIC DNA]</scope>
    <source>
        <strain evidence="1 2">DSM 17890</strain>
    </source>
</reference>
<dbReference type="EMBL" id="FNMZ01000012">
    <property type="protein sequence ID" value="SDX89916.1"/>
    <property type="molecule type" value="Genomic_DNA"/>
</dbReference>
<dbReference type="Proteomes" id="UP000199118">
    <property type="component" value="Unassembled WGS sequence"/>
</dbReference>
<dbReference type="OrthoDB" id="7822597at2"/>
<evidence type="ECO:0000313" key="1">
    <source>
        <dbReference type="EMBL" id="SDX89916.1"/>
    </source>
</evidence>
<protein>
    <submittedName>
        <fullName evidence="1">Uncharacterized conserved protein YfdQ, DUF2303 family</fullName>
    </submittedName>
</protein>
<sequence length="280" mass="31146">MDQERNVIDAAVAHLRKAEIVPIGGEGDVSAIVKPAGVTVQLERMELFRPHPSAIRAEVALETPASFVDYVRDFTVAGRTRVFASLEDRRVHARMDWHGSSGAAGDASWGTHDAYWHAAYTAAFAAWAEVDGRPLTQREFVDFLEDRCADAIEPEPADLMEVALNFDAIRSAKIRSVVNVHTNERRFQFEESDTPAGSVACPKMLTLRTPVFFGTDPVEWRARFAYSVAEGKLTFTVKILRLDDLLEQEFARLVDAVAVDLPDIPVHRGRACNRHQAFNG</sequence>
<accession>A0A1H3FG27</accession>